<dbReference type="OrthoDB" id="1669699at2"/>
<dbReference type="AlphaFoldDB" id="A0A5A7S485"/>
<name>A0A5A7S485_9NOCA</name>
<dbReference type="InterPro" id="IPR036271">
    <property type="entry name" value="Tet_transcr_reg_TetR-rel_C_sf"/>
</dbReference>
<dbReference type="Proteomes" id="UP000322244">
    <property type="component" value="Unassembled WGS sequence"/>
</dbReference>
<dbReference type="PANTHER" id="PTHR30055:SF207">
    <property type="entry name" value="HTH-TYPE TRANSCRIPTIONAL REPRESSOR FATR"/>
    <property type="match status" value="1"/>
</dbReference>
<dbReference type="InterPro" id="IPR009057">
    <property type="entry name" value="Homeodomain-like_sf"/>
</dbReference>
<organism evidence="4 5">
    <name type="scientific">Antrihabitans cavernicola</name>
    <dbReference type="NCBI Taxonomy" id="2495913"/>
    <lineage>
        <taxon>Bacteria</taxon>
        <taxon>Bacillati</taxon>
        <taxon>Actinomycetota</taxon>
        <taxon>Actinomycetes</taxon>
        <taxon>Mycobacteriales</taxon>
        <taxon>Nocardiaceae</taxon>
        <taxon>Antrihabitans</taxon>
    </lineage>
</organism>
<accession>A0A5A7S485</accession>
<dbReference type="SUPFAM" id="SSF48498">
    <property type="entry name" value="Tetracyclin repressor-like, C-terminal domain"/>
    <property type="match status" value="1"/>
</dbReference>
<protein>
    <submittedName>
        <fullName evidence="4">Helix-turn-helix transcriptional regulator</fullName>
    </submittedName>
</protein>
<proteinExistence type="predicted"/>
<evidence type="ECO:0000259" key="3">
    <source>
        <dbReference type="PROSITE" id="PS50977"/>
    </source>
</evidence>
<evidence type="ECO:0000313" key="5">
    <source>
        <dbReference type="Proteomes" id="UP000322244"/>
    </source>
</evidence>
<dbReference type="PROSITE" id="PS50977">
    <property type="entry name" value="HTH_TETR_2"/>
    <property type="match status" value="1"/>
</dbReference>
<evidence type="ECO:0000313" key="4">
    <source>
        <dbReference type="EMBL" id="KAA0018994.1"/>
    </source>
</evidence>
<dbReference type="PANTHER" id="PTHR30055">
    <property type="entry name" value="HTH-TYPE TRANSCRIPTIONAL REGULATOR RUTR"/>
    <property type="match status" value="1"/>
</dbReference>
<comment type="caution">
    <text evidence="4">The sequence shown here is derived from an EMBL/GenBank/DDBJ whole genome shotgun (WGS) entry which is preliminary data.</text>
</comment>
<keyword evidence="5" id="KW-1185">Reference proteome</keyword>
<evidence type="ECO:0000256" key="2">
    <source>
        <dbReference type="PROSITE-ProRule" id="PRU00335"/>
    </source>
</evidence>
<dbReference type="InterPro" id="IPR050109">
    <property type="entry name" value="HTH-type_TetR-like_transc_reg"/>
</dbReference>
<evidence type="ECO:0000256" key="1">
    <source>
        <dbReference type="ARBA" id="ARBA00023125"/>
    </source>
</evidence>
<dbReference type="SUPFAM" id="SSF46689">
    <property type="entry name" value="Homeodomain-like"/>
    <property type="match status" value="1"/>
</dbReference>
<feature type="domain" description="HTH tetR-type" evidence="3">
    <location>
        <begin position="1"/>
        <end position="54"/>
    </location>
</feature>
<dbReference type="GO" id="GO:0000976">
    <property type="term" value="F:transcription cis-regulatory region binding"/>
    <property type="evidence" value="ECO:0007669"/>
    <property type="project" value="TreeGrafter"/>
</dbReference>
<gene>
    <name evidence="4" type="ORF">FOY51_23045</name>
</gene>
<dbReference type="GO" id="GO:0003700">
    <property type="term" value="F:DNA-binding transcription factor activity"/>
    <property type="evidence" value="ECO:0007669"/>
    <property type="project" value="TreeGrafter"/>
</dbReference>
<feature type="DNA-binding region" description="H-T-H motif" evidence="2">
    <location>
        <begin position="17"/>
        <end position="36"/>
    </location>
</feature>
<reference evidence="4 5" key="1">
    <citation type="submission" date="2019-07" db="EMBL/GenBank/DDBJ databases">
        <title>Rhodococcus cavernicolus sp. nov., isolated from a cave.</title>
        <authorList>
            <person name="Lee S.D."/>
        </authorList>
    </citation>
    <scope>NUCLEOTIDE SEQUENCE [LARGE SCALE GENOMIC DNA]</scope>
    <source>
        <strain evidence="4 5">C1-24</strain>
    </source>
</reference>
<sequence>MRAALSRFAEQGYDGTRVRHIAERAGVSDAALYRHFPSVEALAQELFATWFGEFGTRLADAVAEGDTDDKLRAVVRTVLRFYREEPAAATFILLRQDSLMPALPAGSAYPLETVEAIIATGQQQGLIRNGQPNLLAAIFLGCVLRPIHLANFAAAGAFDLLAETGHDTTIESAALAAVRQETP</sequence>
<dbReference type="InterPro" id="IPR001647">
    <property type="entry name" value="HTH_TetR"/>
</dbReference>
<keyword evidence="1 2" id="KW-0238">DNA-binding</keyword>
<dbReference type="EMBL" id="VLNY01000016">
    <property type="protein sequence ID" value="KAA0018994.1"/>
    <property type="molecule type" value="Genomic_DNA"/>
</dbReference>
<dbReference type="Pfam" id="PF00440">
    <property type="entry name" value="TetR_N"/>
    <property type="match status" value="1"/>
</dbReference>
<dbReference type="Gene3D" id="1.10.357.10">
    <property type="entry name" value="Tetracycline Repressor, domain 2"/>
    <property type="match status" value="1"/>
</dbReference>